<evidence type="ECO:0000313" key="3">
    <source>
        <dbReference type="EMBL" id="KAL3776741.1"/>
    </source>
</evidence>
<dbReference type="EMBL" id="JALLAZ020001335">
    <property type="protein sequence ID" value="KAL3776741.1"/>
    <property type="molecule type" value="Genomic_DNA"/>
</dbReference>
<dbReference type="Gene3D" id="3.90.1410.10">
    <property type="entry name" value="set domain protein methyltransferase, domain 1"/>
    <property type="match status" value="1"/>
</dbReference>
<evidence type="ECO:0000256" key="2">
    <source>
        <dbReference type="SAM" id="SignalP"/>
    </source>
</evidence>
<dbReference type="PANTHER" id="PTHR13271:SF154">
    <property type="entry name" value="GRIP DOMAIN-CONTAINING PROTEIN"/>
    <property type="match status" value="1"/>
</dbReference>
<feature type="region of interest" description="Disordered" evidence="1">
    <location>
        <begin position="31"/>
        <end position="57"/>
    </location>
</feature>
<dbReference type="SUPFAM" id="SSF82199">
    <property type="entry name" value="SET domain"/>
    <property type="match status" value="1"/>
</dbReference>
<reference evidence="3 4" key="1">
    <citation type="submission" date="2024-10" db="EMBL/GenBank/DDBJ databases">
        <title>Updated reference genomes for cyclostephanoid diatoms.</title>
        <authorList>
            <person name="Roberts W.R."/>
            <person name="Alverson A.J."/>
        </authorList>
    </citation>
    <scope>NUCLEOTIDE SEQUENCE [LARGE SCALE GENOMIC DNA]</scope>
    <source>
        <strain evidence="3 4">AJA276-08</strain>
    </source>
</reference>
<dbReference type="PROSITE" id="PS51257">
    <property type="entry name" value="PROKAR_LIPOPROTEIN"/>
    <property type="match status" value="1"/>
</dbReference>
<accession>A0ABD3NNK3</accession>
<comment type="caution">
    <text evidence="3">The sequence shown here is derived from an EMBL/GenBank/DDBJ whole genome shotgun (WGS) entry which is preliminary data.</text>
</comment>
<sequence>MTKRILLLVATAFACVSNDGGIVKAFVASSSSSSTSAPPSDATSVTPRREPRGLRSSTLGYDRHGYEAAIDVAETAPRDIASFESWAYECGIQRNEGLVLTNDDGMGLDVSVATTTALSAGTCVLYVPEGWILSSEKAMAELRTADMDQAEKVLSSINADSELRQYYLMIKILVEYEKGEGSPWYAWLNSLPRYYTNAASMTPFCCLCLPSLMRKLAVRERGNMSRLSVGSIKLIPFLNEDTKYDVELCNWAYQVVYTRSFEGPDGDLRIVPMGDMFNHGSDYVEIEPSYDEQGNYYAYTTCEVPAGSPLRTSYADPTNPSFLLARYGFLDEMTLATFCKIIPSHVNRDMEELGYAENRMLFYKNGDVSEEVWDVLLYQHLSSTKIGDRRALMEAHKRGDYEMKRTLHEKYYPETSSALLEHINDFLEQLDKLSGKVDDRQRDINDHPRLPLILRHNQFVRDVFMTAPASPQVMYRPWADDISTRYKKPRSLTWRLEG</sequence>
<dbReference type="PANTHER" id="PTHR13271">
    <property type="entry name" value="UNCHARACTERIZED PUTATIVE METHYLTRANSFERASE"/>
    <property type="match status" value="1"/>
</dbReference>
<proteinExistence type="predicted"/>
<evidence type="ECO:0000313" key="4">
    <source>
        <dbReference type="Proteomes" id="UP001530315"/>
    </source>
</evidence>
<feature type="signal peptide" evidence="2">
    <location>
        <begin position="1"/>
        <end position="20"/>
    </location>
</feature>
<protein>
    <recommendedName>
        <fullName evidence="5">SET domain-containing protein</fullName>
    </recommendedName>
</protein>
<dbReference type="CDD" id="cd10527">
    <property type="entry name" value="SET_LSMT"/>
    <property type="match status" value="1"/>
</dbReference>
<dbReference type="Proteomes" id="UP001530315">
    <property type="component" value="Unassembled WGS sequence"/>
</dbReference>
<gene>
    <name evidence="3" type="ORF">ACHAW5_006443</name>
</gene>
<organism evidence="3 4">
    <name type="scientific">Stephanodiscus triporus</name>
    <dbReference type="NCBI Taxonomy" id="2934178"/>
    <lineage>
        <taxon>Eukaryota</taxon>
        <taxon>Sar</taxon>
        <taxon>Stramenopiles</taxon>
        <taxon>Ochrophyta</taxon>
        <taxon>Bacillariophyta</taxon>
        <taxon>Coscinodiscophyceae</taxon>
        <taxon>Thalassiosirophycidae</taxon>
        <taxon>Stephanodiscales</taxon>
        <taxon>Stephanodiscaceae</taxon>
        <taxon>Stephanodiscus</taxon>
    </lineage>
</organism>
<name>A0ABD3NNK3_9STRA</name>
<evidence type="ECO:0000256" key="1">
    <source>
        <dbReference type="SAM" id="MobiDB-lite"/>
    </source>
</evidence>
<dbReference type="InterPro" id="IPR050600">
    <property type="entry name" value="SETD3_SETD6_MTase"/>
</dbReference>
<keyword evidence="4" id="KW-1185">Reference proteome</keyword>
<evidence type="ECO:0008006" key="5">
    <source>
        <dbReference type="Google" id="ProtNLM"/>
    </source>
</evidence>
<feature type="compositionally biased region" description="Low complexity" evidence="1">
    <location>
        <begin position="31"/>
        <end position="46"/>
    </location>
</feature>
<keyword evidence="2" id="KW-0732">Signal</keyword>
<dbReference type="AlphaFoldDB" id="A0ABD3NNK3"/>
<dbReference type="InterPro" id="IPR046341">
    <property type="entry name" value="SET_dom_sf"/>
</dbReference>
<feature type="chain" id="PRO_5044752816" description="SET domain-containing protein" evidence="2">
    <location>
        <begin position="21"/>
        <end position="498"/>
    </location>
</feature>